<evidence type="ECO:0000313" key="4">
    <source>
        <dbReference type="EMBL" id="CAF0878078.1"/>
    </source>
</evidence>
<dbReference type="SMART" id="SM00671">
    <property type="entry name" value="SEL1"/>
    <property type="match status" value="10"/>
</dbReference>
<dbReference type="SUPFAM" id="SSF81901">
    <property type="entry name" value="HCP-like"/>
    <property type="match status" value="3"/>
</dbReference>
<dbReference type="PANTHER" id="PTHR11102:SF147">
    <property type="entry name" value="SEL1L ADAPTOR SUBUNIT OF ERAD E3 UBIQUITIN LIGASE"/>
    <property type="match status" value="1"/>
</dbReference>
<dbReference type="GO" id="GO:0005789">
    <property type="term" value="C:endoplasmic reticulum membrane"/>
    <property type="evidence" value="ECO:0007669"/>
    <property type="project" value="TreeGrafter"/>
</dbReference>
<dbReference type="GO" id="GO:0036503">
    <property type="term" value="P:ERAD pathway"/>
    <property type="evidence" value="ECO:0007669"/>
    <property type="project" value="TreeGrafter"/>
</dbReference>
<dbReference type="InterPro" id="IPR011990">
    <property type="entry name" value="TPR-like_helical_dom_sf"/>
</dbReference>
<evidence type="ECO:0000256" key="2">
    <source>
        <dbReference type="SAM" id="Phobius"/>
    </source>
</evidence>
<dbReference type="Pfam" id="PF08238">
    <property type="entry name" value="Sel1"/>
    <property type="match status" value="10"/>
</dbReference>
<name>A0A813Y751_9BILA</name>
<keyword evidence="2" id="KW-1133">Transmembrane helix</keyword>
<organism evidence="4 5">
    <name type="scientific">Brachionus calyciflorus</name>
    <dbReference type="NCBI Taxonomy" id="104777"/>
    <lineage>
        <taxon>Eukaryota</taxon>
        <taxon>Metazoa</taxon>
        <taxon>Spiralia</taxon>
        <taxon>Gnathifera</taxon>
        <taxon>Rotifera</taxon>
        <taxon>Eurotatoria</taxon>
        <taxon>Monogononta</taxon>
        <taxon>Pseudotrocha</taxon>
        <taxon>Ploima</taxon>
        <taxon>Brachionidae</taxon>
        <taxon>Brachionus</taxon>
    </lineage>
</organism>
<feature type="chain" id="PRO_5032345448" evidence="3">
    <location>
        <begin position="24"/>
        <end position="654"/>
    </location>
</feature>
<dbReference type="AlphaFoldDB" id="A0A813Y751"/>
<protein>
    <submittedName>
        <fullName evidence="4">Uncharacterized protein</fullName>
    </submittedName>
</protein>
<gene>
    <name evidence="4" type="ORF">OXX778_LOCUS10273</name>
</gene>
<keyword evidence="3" id="KW-0732">Signal</keyword>
<dbReference type="InterPro" id="IPR006597">
    <property type="entry name" value="Sel1-like"/>
</dbReference>
<feature type="transmembrane region" description="Helical" evidence="2">
    <location>
        <begin position="632"/>
        <end position="650"/>
    </location>
</feature>
<sequence length="654" mass="74045">MFSIYQFIFLVILIQNVHRPILSEEVPQTTIIPTLPITQSIEPSTTQEPPSLDSNSETLVENEIVDPEAEQDYQTALSKMNNTKGENDYRGAIFYLNKAALKGHDKAREELAVQFLFGDHTERNIQGAKEIFEDLSTRKGCPRSQFYLGFLYASGLGVKSNQGKALTYFTFAALGGDPMAQMALGYRYWASINVANSCEMALSYYKKVAQSVANKISTNSVGAVVNRIRLHDEEEKVSSQSQAMLDDDLVQYYQLLADRGDVQAQYGLGLLYYQGARGLSIQYDKALYYFTKAAEAGNNYAMAYLGKLYLEGGDHVKQDNLTAIKYFRQAAEKGNPIGQAGMGIVHFYGSGLERDYQKALKYFQLSADQGYVEGHFMLGIMFFYGHGVRKDFKSAVKFFNLAAQLGHVLGYYNLAQMHATGTGVIRSCSTAAELYKNVAERGTLSHMFSDAYNTYKENDFDKALIKYMFLAELGYEVAQSNVGYILDQLPISLFSKSDRYKRALINWNRAATQGYHVARLKLGDYYYYGKGTQVDYQQAATHYKYATEVSQNPQAMFNLAFMHENGLGLRKDIHLAKRFYDMASETSADANVPVALALFKLSLMFYFESIFAKYNFLSDLFRNSNGHFQTMWDIYLMSFLAGLITFIYFLRRRI</sequence>
<comment type="caution">
    <text evidence="4">The sequence shown here is derived from an EMBL/GenBank/DDBJ whole genome shotgun (WGS) entry which is preliminary data.</text>
</comment>
<reference evidence="4" key="1">
    <citation type="submission" date="2021-02" db="EMBL/GenBank/DDBJ databases">
        <authorList>
            <person name="Nowell W R."/>
        </authorList>
    </citation>
    <scope>NUCLEOTIDE SEQUENCE</scope>
    <source>
        <strain evidence="4">Ploen Becks lab</strain>
    </source>
</reference>
<accession>A0A813Y751</accession>
<evidence type="ECO:0000313" key="5">
    <source>
        <dbReference type="Proteomes" id="UP000663879"/>
    </source>
</evidence>
<keyword evidence="5" id="KW-1185">Reference proteome</keyword>
<feature type="signal peptide" evidence="3">
    <location>
        <begin position="1"/>
        <end position="23"/>
    </location>
</feature>
<evidence type="ECO:0000256" key="1">
    <source>
        <dbReference type="ARBA" id="ARBA00038101"/>
    </source>
</evidence>
<dbReference type="Gene3D" id="1.25.40.10">
    <property type="entry name" value="Tetratricopeptide repeat domain"/>
    <property type="match status" value="3"/>
</dbReference>
<dbReference type="OrthoDB" id="27934at2759"/>
<dbReference type="EMBL" id="CAJNOC010001607">
    <property type="protein sequence ID" value="CAF0878078.1"/>
    <property type="molecule type" value="Genomic_DNA"/>
</dbReference>
<keyword evidence="2" id="KW-0812">Transmembrane</keyword>
<keyword evidence="2" id="KW-0472">Membrane</keyword>
<dbReference type="PANTHER" id="PTHR11102">
    <property type="entry name" value="SEL-1-LIKE PROTEIN"/>
    <property type="match status" value="1"/>
</dbReference>
<dbReference type="Proteomes" id="UP000663879">
    <property type="component" value="Unassembled WGS sequence"/>
</dbReference>
<proteinExistence type="inferred from homology"/>
<dbReference type="InterPro" id="IPR050767">
    <property type="entry name" value="Sel1_AlgK"/>
</dbReference>
<evidence type="ECO:0000256" key="3">
    <source>
        <dbReference type="SAM" id="SignalP"/>
    </source>
</evidence>
<comment type="similarity">
    <text evidence="1">Belongs to the sel-1 family.</text>
</comment>